<dbReference type="Proteomes" id="UP000029723">
    <property type="component" value="Unassembled WGS sequence"/>
</dbReference>
<keyword evidence="1" id="KW-0732">Signal</keyword>
<protein>
    <recommendedName>
        <fullName evidence="2">Outer membrane protein beta-barrel domain-containing protein</fullName>
    </recommendedName>
</protein>
<name>A0A098YQC6_9BACT</name>
<reference evidence="3 4" key="1">
    <citation type="submission" date="2014-07" db="EMBL/GenBank/DDBJ databases">
        <authorList>
            <person name="McCorrison J."/>
            <person name="Sanka R."/>
            <person name="Torralba M."/>
            <person name="Gillis M."/>
            <person name="Haft D.H."/>
            <person name="Methe B."/>
            <person name="Sutton G."/>
            <person name="Nelson K.E."/>
        </authorList>
    </citation>
    <scope>NUCLEOTIDE SEQUENCE [LARGE SCALE GENOMIC DNA]</scope>
    <source>
        <strain evidence="3 4">S9-PR14</strain>
    </source>
</reference>
<dbReference type="OrthoDB" id="1076725at2"/>
<feature type="signal peptide" evidence="1">
    <location>
        <begin position="1"/>
        <end position="20"/>
    </location>
</feature>
<dbReference type="InterPro" id="IPR025665">
    <property type="entry name" value="Beta-barrel_OMP_2"/>
</dbReference>
<comment type="caution">
    <text evidence="3">The sequence shown here is derived from an EMBL/GenBank/DDBJ whole genome shotgun (WGS) entry which is preliminary data.</text>
</comment>
<accession>A0A098YQC6</accession>
<dbReference type="EMBL" id="JRPQ01000141">
    <property type="protein sequence ID" value="KGI21529.1"/>
    <property type="molecule type" value="Genomic_DNA"/>
</dbReference>
<evidence type="ECO:0000256" key="1">
    <source>
        <dbReference type="SAM" id="SignalP"/>
    </source>
</evidence>
<evidence type="ECO:0000313" key="3">
    <source>
        <dbReference type="EMBL" id="KGI21529.1"/>
    </source>
</evidence>
<sequence length="207" mass="23286">MKKFFIIILGVVACCNTCLAQSTFKYKSERNPWDTYIGAKGGVMYCKLTNIKNSPKITGFGGLFAESFLTKHFSVQPEFMFAHQGANSAKPFKKDAPTEKFNYQFNFIYIDFLLKQYIGNHFSIYSGFHTGKAISMKCNGKTIKSELNTNDFAIPVGASVTWKNLSLDARYNIPIKKIAETTKAKELLGPAKNNSIMVSLGYQFKIF</sequence>
<feature type="chain" id="PRO_5001951348" description="Outer membrane protein beta-barrel domain-containing protein" evidence="1">
    <location>
        <begin position="21"/>
        <end position="207"/>
    </location>
</feature>
<gene>
    <name evidence="3" type="ORF">HMPREF9304_09340</name>
</gene>
<dbReference type="Pfam" id="PF13568">
    <property type="entry name" value="OMP_b-brl_2"/>
    <property type="match status" value="1"/>
</dbReference>
<feature type="domain" description="Outer membrane protein beta-barrel" evidence="2">
    <location>
        <begin position="37"/>
        <end position="178"/>
    </location>
</feature>
<dbReference type="AlphaFoldDB" id="A0A098YQC6"/>
<organism evidence="3 4">
    <name type="scientific">Hoylesella timonensis S9-PR14</name>
    <dbReference type="NCBI Taxonomy" id="1401062"/>
    <lineage>
        <taxon>Bacteria</taxon>
        <taxon>Pseudomonadati</taxon>
        <taxon>Bacteroidota</taxon>
        <taxon>Bacteroidia</taxon>
        <taxon>Bacteroidales</taxon>
        <taxon>Prevotellaceae</taxon>
        <taxon>Hoylesella</taxon>
    </lineage>
</organism>
<proteinExistence type="predicted"/>
<evidence type="ECO:0000313" key="4">
    <source>
        <dbReference type="Proteomes" id="UP000029723"/>
    </source>
</evidence>
<evidence type="ECO:0000259" key="2">
    <source>
        <dbReference type="Pfam" id="PF13568"/>
    </source>
</evidence>
<dbReference type="RefSeq" id="WP_036928266.1">
    <property type="nucleotide sequence ID" value="NZ_JRPQ01000141.1"/>
</dbReference>